<proteinExistence type="predicted"/>
<gene>
    <name evidence="1" type="ORF">CAMSH0001_1090</name>
</gene>
<evidence type="ECO:0000313" key="2">
    <source>
        <dbReference type="Proteomes" id="UP000003107"/>
    </source>
</evidence>
<comment type="caution">
    <text evidence="1">The sequence shown here is derived from an EMBL/GenBank/DDBJ whole genome shotgun (WGS) entry which is preliminary data.</text>
</comment>
<organism evidence="1 2">
    <name type="scientific">Campylobacter showae RM3277</name>
    <dbReference type="NCBI Taxonomy" id="553219"/>
    <lineage>
        <taxon>Bacteria</taxon>
        <taxon>Pseudomonadati</taxon>
        <taxon>Campylobacterota</taxon>
        <taxon>Epsilonproteobacteria</taxon>
        <taxon>Campylobacterales</taxon>
        <taxon>Campylobacteraceae</taxon>
        <taxon>Campylobacter</taxon>
    </lineage>
</organism>
<dbReference type="STRING" id="553219.CAMSH0001_1090"/>
<dbReference type="Proteomes" id="UP000003107">
    <property type="component" value="Unassembled WGS sequence"/>
</dbReference>
<sequence>MVANLKRKFSAIRFISPLAKSRAGELNLKRQIWKFGKIQTLEKAM</sequence>
<dbReference type="EMBL" id="ACVQ01000028">
    <property type="protein sequence ID" value="EET79010.1"/>
    <property type="molecule type" value="Genomic_DNA"/>
</dbReference>
<keyword evidence="2" id="KW-1185">Reference proteome</keyword>
<reference evidence="1 2" key="1">
    <citation type="submission" date="2009-07" db="EMBL/GenBank/DDBJ databases">
        <authorList>
            <person name="Madupu R."/>
            <person name="Sebastian Y."/>
            <person name="Durkin A.S."/>
            <person name="Torralba M."/>
            <person name="Methe B."/>
            <person name="Sutton G.G."/>
            <person name="Strausberg R.L."/>
            <person name="Nelson K.E."/>
        </authorList>
    </citation>
    <scope>NUCLEOTIDE SEQUENCE [LARGE SCALE GENOMIC DNA]</scope>
    <source>
        <strain evidence="1 2">RM3277</strain>
    </source>
</reference>
<accession>C6RHY0</accession>
<dbReference type="AlphaFoldDB" id="C6RHY0"/>
<evidence type="ECO:0000313" key="1">
    <source>
        <dbReference type="EMBL" id="EET79010.1"/>
    </source>
</evidence>
<protein>
    <submittedName>
        <fullName evidence="1">Uncharacterized protein</fullName>
    </submittedName>
</protein>
<name>C6RHY0_9BACT</name>